<accession>A0A5N1IRK4</accession>
<keyword evidence="1" id="KW-0812">Transmembrane</keyword>
<name>A0A5N1IRK4_9BACT</name>
<evidence type="ECO:0008006" key="4">
    <source>
        <dbReference type="Google" id="ProtNLM"/>
    </source>
</evidence>
<keyword evidence="1" id="KW-1133">Transmembrane helix</keyword>
<gene>
    <name evidence="2" type="ORF">F0P94_15815</name>
</gene>
<feature type="transmembrane region" description="Helical" evidence="1">
    <location>
        <begin position="24"/>
        <end position="43"/>
    </location>
</feature>
<evidence type="ECO:0000313" key="3">
    <source>
        <dbReference type="Proteomes" id="UP000326570"/>
    </source>
</evidence>
<comment type="caution">
    <text evidence="2">The sequence shown here is derived from an EMBL/GenBank/DDBJ whole genome shotgun (WGS) entry which is preliminary data.</text>
</comment>
<feature type="transmembrane region" description="Helical" evidence="1">
    <location>
        <begin position="95"/>
        <end position="115"/>
    </location>
</feature>
<organism evidence="2 3">
    <name type="scientific">Adhaeribacter soli</name>
    <dbReference type="NCBI Taxonomy" id="2607655"/>
    <lineage>
        <taxon>Bacteria</taxon>
        <taxon>Pseudomonadati</taxon>
        <taxon>Bacteroidota</taxon>
        <taxon>Cytophagia</taxon>
        <taxon>Cytophagales</taxon>
        <taxon>Hymenobacteraceae</taxon>
        <taxon>Adhaeribacter</taxon>
    </lineage>
</organism>
<feature type="transmembrane region" description="Helical" evidence="1">
    <location>
        <begin position="232"/>
        <end position="247"/>
    </location>
</feature>
<keyword evidence="1" id="KW-0472">Membrane</keyword>
<feature type="transmembrane region" description="Helical" evidence="1">
    <location>
        <begin position="209"/>
        <end position="226"/>
    </location>
</feature>
<evidence type="ECO:0000313" key="2">
    <source>
        <dbReference type="EMBL" id="KAA9327380.1"/>
    </source>
</evidence>
<dbReference type="EMBL" id="VTWT01000009">
    <property type="protein sequence ID" value="KAA9327380.1"/>
    <property type="molecule type" value="Genomic_DNA"/>
</dbReference>
<dbReference type="AlphaFoldDB" id="A0A5N1IRK4"/>
<keyword evidence="3" id="KW-1185">Reference proteome</keyword>
<sequence>MNTLKFLLPFSYFFRSRLQAAKDIIFHFYYEWLLAFMLLFYFSGYNLWVSVEQFLLAYFAFIAIYEIGYLGNDVYSVRHETDPRLRVKNFNPSNLQLTIWIVFRIAVFLSITHYLGLLDNYIWWFFYATIVLFFYLHNVLKQKELKTFTFINLAFTRFLAPIFIFLSADQLWMIVPSILICYVLYRTLTYMDSKKLLNMPSRTKPAFKVNYYLLIGGVSLLLTVMVNSYIPVLINGYYLLFWLAFFAKEKVRG</sequence>
<proteinExistence type="predicted"/>
<feature type="transmembrane region" description="Helical" evidence="1">
    <location>
        <begin position="121"/>
        <end position="140"/>
    </location>
</feature>
<protein>
    <recommendedName>
        <fullName evidence="4">UbiA family prenyltransferase</fullName>
    </recommendedName>
</protein>
<feature type="transmembrane region" description="Helical" evidence="1">
    <location>
        <begin position="147"/>
        <end position="165"/>
    </location>
</feature>
<dbReference type="Proteomes" id="UP000326570">
    <property type="component" value="Unassembled WGS sequence"/>
</dbReference>
<dbReference type="RefSeq" id="WP_150904884.1">
    <property type="nucleotide sequence ID" value="NZ_VTWT01000009.1"/>
</dbReference>
<feature type="transmembrane region" description="Helical" evidence="1">
    <location>
        <begin position="55"/>
        <end position="75"/>
    </location>
</feature>
<feature type="transmembrane region" description="Helical" evidence="1">
    <location>
        <begin position="171"/>
        <end position="188"/>
    </location>
</feature>
<reference evidence="2 3" key="1">
    <citation type="submission" date="2019-09" db="EMBL/GenBank/DDBJ databases">
        <title>Genome sequence of Adhaeribacter sp. M2.</title>
        <authorList>
            <person name="Srinivasan S."/>
        </authorList>
    </citation>
    <scope>NUCLEOTIDE SEQUENCE [LARGE SCALE GENOMIC DNA]</scope>
    <source>
        <strain evidence="2 3">M2</strain>
    </source>
</reference>
<evidence type="ECO:0000256" key="1">
    <source>
        <dbReference type="SAM" id="Phobius"/>
    </source>
</evidence>